<dbReference type="EMBL" id="LJGU01000141">
    <property type="protein sequence ID" value="OEU96424.1"/>
    <property type="molecule type" value="Genomic_DNA"/>
</dbReference>
<dbReference type="Gene3D" id="3.30.530.20">
    <property type="match status" value="1"/>
</dbReference>
<organism evidence="3 4">
    <name type="scientific">Streptomyces oceani</name>
    <dbReference type="NCBI Taxonomy" id="1075402"/>
    <lineage>
        <taxon>Bacteria</taxon>
        <taxon>Bacillati</taxon>
        <taxon>Actinomycetota</taxon>
        <taxon>Actinomycetes</taxon>
        <taxon>Kitasatosporales</taxon>
        <taxon>Streptomycetaceae</taxon>
        <taxon>Streptomyces</taxon>
    </lineage>
</organism>
<evidence type="ECO:0000313" key="4">
    <source>
        <dbReference type="Proteomes" id="UP000176101"/>
    </source>
</evidence>
<feature type="compositionally biased region" description="Basic and acidic residues" evidence="1">
    <location>
        <begin position="233"/>
        <end position="243"/>
    </location>
</feature>
<dbReference type="InterPro" id="IPR023393">
    <property type="entry name" value="START-like_dom_sf"/>
</dbReference>
<feature type="region of interest" description="Disordered" evidence="1">
    <location>
        <begin position="143"/>
        <end position="334"/>
    </location>
</feature>
<dbReference type="SUPFAM" id="SSF55961">
    <property type="entry name" value="Bet v1-like"/>
    <property type="match status" value="1"/>
</dbReference>
<accession>A0A1E7JXP0</accession>
<keyword evidence="2" id="KW-0812">Transmembrane</keyword>
<keyword evidence="4" id="KW-1185">Reference proteome</keyword>
<dbReference type="PANTHER" id="PTHR38588">
    <property type="entry name" value="BLL0334 PROTEIN"/>
    <property type="match status" value="1"/>
</dbReference>
<feature type="compositionally biased region" description="Low complexity" evidence="1">
    <location>
        <begin position="145"/>
        <end position="164"/>
    </location>
</feature>
<dbReference type="PANTHER" id="PTHR38588:SF1">
    <property type="entry name" value="BLL0334 PROTEIN"/>
    <property type="match status" value="1"/>
</dbReference>
<dbReference type="Proteomes" id="UP000176101">
    <property type="component" value="Unassembled WGS sequence"/>
</dbReference>
<name>A0A1E7JXP0_9ACTN</name>
<reference evidence="3 4" key="1">
    <citation type="journal article" date="2016" name="Front. Microbiol.">
        <title>Comparative Genomics Analysis of Streptomyces Species Reveals Their Adaptation to the Marine Environment and Their Diversity at the Genomic Level.</title>
        <authorList>
            <person name="Tian X."/>
            <person name="Zhang Z."/>
            <person name="Yang T."/>
            <person name="Chen M."/>
            <person name="Li J."/>
            <person name="Chen F."/>
            <person name="Yang J."/>
            <person name="Li W."/>
            <person name="Zhang B."/>
            <person name="Zhang Z."/>
            <person name="Wu J."/>
            <person name="Zhang C."/>
            <person name="Long L."/>
            <person name="Xiao J."/>
        </authorList>
    </citation>
    <scope>NUCLEOTIDE SEQUENCE [LARGE SCALE GENOMIC DNA]</scope>
    <source>
        <strain evidence="3 4">SCSIO 02100</strain>
    </source>
</reference>
<evidence type="ECO:0000256" key="2">
    <source>
        <dbReference type="SAM" id="Phobius"/>
    </source>
</evidence>
<evidence type="ECO:0000256" key="1">
    <source>
        <dbReference type="SAM" id="MobiDB-lite"/>
    </source>
</evidence>
<proteinExistence type="predicted"/>
<keyword evidence="2" id="KW-0472">Membrane</keyword>
<keyword evidence="2" id="KW-1133">Transmembrane helix</keyword>
<comment type="caution">
    <text evidence="3">The sequence shown here is derived from an EMBL/GenBank/DDBJ whole genome shotgun (WGS) entry which is preliminary data.</text>
</comment>
<dbReference type="STRING" id="1075402.AN216_20450"/>
<sequence length="369" mass="37876">MYVPHPVGSVRAALTERPRVTRCVPGLRQAADAPADSGAVEGRLRVRVGGSTITYRGSLEINALGDGFRVRGSGAEARGQGSVRLDLEVVPRLAADGTGTRLTCSGTVTGEGRIADIEPKVALAAGRRMLDRFASALAESLRTESASGSAADSAPSDSRSPADGTADAEINARRVASGDEPEDDDLPGIAGSDATAGSTPHEPASDDLDNPGNPDDRADPDDAAGAPEATGTPHEEPDPDRTHGPAPEDQPAAESADPEPSATEAPDSPAGDGIFDTDVPPPSLDPYADSEALDEEDIARSTAEAAHARRTMIGRSAEEVDHAPPRGRYAPEPLPETVAGSATLRWAAPAAALAVAGAIVLGRALRRRR</sequence>
<dbReference type="AlphaFoldDB" id="A0A1E7JXP0"/>
<evidence type="ECO:0000313" key="3">
    <source>
        <dbReference type="EMBL" id="OEU96424.1"/>
    </source>
</evidence>
<gene>
    <name evidence="3" type="ORF">AN216_20450</name>
</gene>
<feature type="transmembrane region" description="Helical" evidence="2">
    <location>
        <begin position="346"/>
        <end position="365"/>
    </location>
</feature>
<feature type="compositionally biased region" description="Low complexity" evidence="1">
    <location>
        <begin position="245"/>
        <end position="267"/>
    </location>
</feature>
<protein>
    <recommendedName>
        <fullName evidence="5">Carbon monoxide dehydrogenase subunit G</fullName>
    </recommendedName>
</protein>
<dbReference type="InterPro" id="IPR010419">
    <property type="entry name" value="CO_DH_gsu"/>
</dbReference>
<evidence type="ECO:0008006" key="5">
    <source>
        <dbReference type="Google" id="ProtNLM"/>
    </source>
</evidence>